<sequence length="301" mass="31555">MDRHERAGLSGMADSEVVRSSPSVSSTPDPILVGSGLTKTYPSVGHGKVGKAAVSGIDVSLSPGECLAVIGESGSGKTTLSRLLLGQLRPDAGQVTYRGVPVQDGSSSARSLARDSALVFQNPFTSLDPRWTIGRSVAEPLLAAERRDGGPGWGRRRVEENVVDEVADVLSRVRLDPARVMAAYPADLSGGQAQRAAVARALIAKPRILLADEPMSAIDVSARVGILHTLQSVMAESRQQSGSSDAMAMIIISHDLGVVQHIADRVMVLSRGVVVEEGPVEAILAHPGESYTRQLVAAATM</sequence>
<keyword evidence="3" id="KW-0813">Transport</keyword>
<evidence type="ECO:0000256" key="13">
    <source>
        <dbReference type="ARBA" id="ARBA00041187"/>
    </source>
</evidence>
<dbReference type="InterPro" id="IPR050319">
    <property type="entry name" value="ABC_transp_ATP-bind"/>
</dbReference>
<dbReference type="PROSITE" id="PS50893">
    <property type="entry name" value="ABC_TRANSPORTER_2"/>
    <property type="match status" value="1"/>
</dbReference>
<evidence type="ECO:0000256" key="9">
    <source>
        <dbReference type="ARBA" id="ARBA00023136"/>
    </source>
</evidence>
<dbReference type="EMBL" id="CP006018">
    <property type="protein sequence ID" value="AIC92226.1"/>
    <property type="molecule type" value="Genomic_DNA"/>
</dbReference>
<evidence type="ECO:0000256" key="7">
    <source>
        <dbReference type="ARBA" id="ARBA00022840"/>
    </source>
</evidence>
<keyword evidence="7 17" id="KW-0067">ATP-binding</keyword>
<dbReference type="InterPro" id="IPR027417">
    <property type="entry name" value="P-loop_NTPase"/>
</dbReference>
<evidence type="ECO:0000313" key="17">
    <source>
        <dbReference type="EMBL" id="AIC92226.1"/>
    </source>
</evidence>
<evidence type="ECO:0000256" key="5">
    <source>
        <dbReference type="ARBA" id="ARBA00022519"/>
    </source>
</evidence>
<evidence type="ECO:0000256" key="3">
    <source>
        <dbReference type="ARBA" id="ARBA00022448"/>
    </source>
</evidence>
<comment type="subcellular location">
    <subcellularLocation>
        <location evidence="1">Cell inner membrane</location>
    </subcellularLocation>
</comment>
<dbReference type="Proteomes" id="UP000028569">
    <property type="component" value="Chromosome"/>
</dbReference>
<dbReference type="CDD" id="cd03257">
    <property type="entry name" value="ABC_NikE_OppD_transporters"/>
    <property type="match status" value="1"/>
</dbReference>
<reference evidence="17 18" key="1">
    <citation type="journal article" date="2014" name="Appl. Environ. Microbiol.">
        <title>Genomic encyclopedia of type strains of the genus Bifidobacterium.</title>
        <authorList>
            <person name="Milani C."/>
            <person name="Lugli G.A."/>
            <person name="Duranti S."/>
            <person name="Turroni F."/>
            <person name="Bottacini F."/>
            <person name="Mangifesta M."/>
            <person name="Sanchez B."/>
            <person name="Viappiani A."/>
            <person name="Mancabelli L."/>
            <person name="Taminiau B."/>
            <person name="Delcenserie V."/>
            <person name="Barrangou R."/>
            <person name="Margolles A."/>
            <person name="van Sinderen D."/>
            <person name="Ventura M."/>
        </authorList>
    </citation>
    <scope>NUCLEOTIDE SEQUENCE [LARGE SCALE GENOMIC DNA]</scope>
    <source>
        <strain evidence="17 18">LMG 11587</strain>
    </source>
</reference>
<evidence type="ECO:0000256" key="14">
    <source>
        <dbReference type="ARBA" id="ARBA00047640"/>
    </source>
</evidence>
<keyword evidence="6" id="KW-0547">Nucleotide-binding</keyword>
<feature type="region of interest" description="Disordered" evidence="15">
    <location>
        <begin position="1"/>
        <end position="32"/>
    </location>
</feature>
<dbReference type="PANTHER" id="PTHR43776:SF15">
    <property type="entry name" value="GLUTATHIONE IMPORT ATP-BINDING PROTEIN GSIA"/>
    <property type="match status" value="1"/>
</dbReference>
<evidence type="ECO:0000256" key="10">
    <source>
        <dbReference type="ARBA" id="ARBA00037530"/>
    </source>
</evidence>
<evidence type="ECO:0000256" key="11">
    <source>
        <dbReference type="ARBA" id="ARBA00038416"/>
    </source>
</evidence>
<dbReference type="Gene3D" id="3.40.50.300">
    <property type="entry name" value="P-loop containing nucleotide triphosphate hydrolases"/>
    <property type="match status" value="1"/>
</dbReference>
<gene>
    <name evidence="17" type="ORF">BINDI_0962</name>
</gene>
<keyword evidence="17" id="KW-0378">Hydrolase</keyword>
<evidence type="ECO:0000259" key="16">
    <source>
        <dbReference type="PROSITE" id="PS50893"/>
    </source>
</evidence>
<keyword evidence="5" id="KW-0997">Cell inner membrane</keyword>
<dbReference type="Pfam" id="PF00005">
    <property type="entry name" value="ABC_tran"/>
    <property type="match status" value="1"/>
</dbReference>
<dbReference type="PROSITE" id="PS00211">
    <property type="entry name" value="ABC_TRANSPORTER_1"/>
    <property type="match status" value="1"/>
</dbReference>
<dbReference type="GO" id="GO:0005524">
    <property type="term" value="F:ATP binding"/>
    <property type="evidence" value="ECO:0007669"/>
    <property type="project" value="UniProtKB-KW"/>
</dbReference>
<dbReference type="SUPFAM" id="SSF52540">
    <property type="entry name" value="P-loop containing nucleoside triphosphate hydrolases"/>
    <property type="match status" value="1"/>
</dbReference>
<evidence type="ECO:0000256" key="6">
    <source>
        <dbReference type="ARBA" id="ARBA00022741"/>
    </source>
</evidence>
<name>A0A087VV79_9BIFI</name>
<dbReference type="GO" id="GO:0016887">
    <property type="term" value="F:ATP hydrolysis activity"/>
    <property type="evidence" value="ECO:0007669"/>
    <property type="project" value="InterPro"/>
</dbReference>
<feature type="domain" description="ABC transporter" evidence="16">
    <location>
        <begin position="32"/>
        <end position="296"/>
    </location>
</feature>
<evidence type="ECO:0000313" key="18">
    <source>
        <dbReference type="Proteomes" id="UP000028569"/>
    </source>
</evidence>
<dbReference type="InterPro" id="IPR017871">
    <property type="entry name" value="ABC_transporter-like_CS"/>
</dbReference>
<evidence type="ECO:0000256" key="15">
    <source>
        <dbReference type="SAM" id="MobiDB-lite"/>
    </source>
</evidence>
<keyword evidence="18" id="KW-1185">Reference proteome</keyword>
<dbReference type="InterPro" id="IPR003439">
    <property type="entry name" value="ABC_transporter-like_ATP-bd"/>
</dbReference>
<comment type="subunit">
    <text evidence="2">The complex is composed of two ATP-binding proteins (GsiA), two transmembrane proteins (GsiC and GsiD) and a solute-binding protein (GsiB).</text>
</comment>
<keyword evidence="4" id="KW-1003">Cell membrane</keyword>
<keyword evidence="9" id="KW-0472">Membrane</keyword>
<keyword evidence="8" id="KW-1278">Translocase</keyword>
<comment type="catalytic activity">
    <reaction evidence="14">
        <text>glutathione(out) + ATP + H2O = glutathione(in) + ADP + phosphate + H(+)</text>
        <dbReference type="Rhea" id="RHEA:29791"/>
        <dbReference type="ChEBI" id="CHEBI:15377"/>
        <dbReference type="ChEBI" id="CHEBI:15378"/>
        <dbReference type="ChEBI" id="CHEBI:30616"/>
        <dbReference type="ChEBI" id="CHEBI:43474"/>
        <dbReference type="ChEBI" id="CHEBI:57925"/>
        <dbReference type="ChEBI" id="CHEBI:456216"/>
        <dbReference type="EC" id="7.4.2.10"/>
    </reaction>
</comment>
<evidence type="ECO:0000256" key="4">
    <source>
        <dbReference type="ARBA" id="ARBA00022475"/>
    </source>
</evidence>
<accession>A0A087VV79</accession>
<dbReference type="GO" id="GO:0005886">
    <property type="term" value="C:plasma membrane"/>
    <property type="evidence" value="ECO:0007669"/>
    <property type="project" value="UniProtKB-SubCell"/>
</dbReference>
<dbReference type="GO" id="GO:0055085">
    <property type="term" value="P:transmembrane transport"/>
    <property type="evidence" value="ECO:0007669"/>
    <property type="project" value="UniProtKB-ARBA"/>
</dbReference>
<evidence type="ECO:0000256" key="2">
    <source>
        <dbReference type="ARBA" id="ARBA00011469"/>
    </source>
</evidence>
<dbReference type="AlphaFoldDB" id="A0A087VV79"/>
<evidence type="ECO:0000256" key="8">
    <source>
        <dbReference type="ARBA" id="ARBA00022967"/>
    </source>
</evidence>
<dbReference type="InterPro" id="IPR003593">
    <property type="entry name" value="AAA+_ATPase"/>
</dbReference>
<evidence type="ECO:0000256" key="12">
    <source>
        <dbReference type="ARBA" id="ARBA00039050"/>
    </source>
</evidence>
<comment type="similarity">
    <text evidence="11">Belongs to the ABC transporter superfamily. Glutathione importer (TC 3.A.1.5.11) family.</text>
</comment>
<dbReference type="PANTHER" id="PTHR43776">
    <property type="entry name" value="TRANSPORT ATP-BINDING PROTEIN"/>
    <property type="match status" value="1"/>
</dbReference>
<dbReference type="HOGENOM" id="CLU_000604_1_23_11"/>
<protein>
    <recommendedName>
        <fullName evidence="13">Glutathione import ATP-binding protein GsiA</fullName>
        <ecNumber evidence="12">7.4.2.10</ecNumber>
    </recommendedName>
</protein>
<proteinExistence type="inferred from homology"/>
<dbReference type="EC" id="7.4.2.10" evidence="12"/>
<organism evidence="17 18">
    <name type="scientific">Bifidobacterium [indicum] DSM 20214 = LMG 11587</name>
    <dbReference type="NCBI Taxonomy" id="1341694"/>
    <lineage>
        <taxon>Bacteria</taxon>
        <taxon>Bacillati</taxon>
        <taxon>Actinomycetota</taxon>
        <taxon>Actinomycetes</taxon>
        <taxon>Bifidobacteriales</taxon>
        <taxon>Bifidobacteriaceae</taxon>
        <taxon>Bifidobacterium</taxon>
    </lineage>
</organism>
<dbReference type="KEGG" id="bii:BINDI_0962"/>
<comment type="function">
    <text evidence="10">Part of the ABC transporter complex GsiABCD involved in glutathione import. Responsible for energy coupling to the transport system.</text>
</comment>
<dbReference type="SMART" id="SM00382">
    <property type="entry name" value="AAA"/>
    <property type="match status" value="1"/>
</dbReference>
<evidence type="ECO:0000256" key="1">
    <source>
        <dbReference type="ARBA" id="ARBA00004533"/>
    </source>
</evidence>